<name>A0A086AMQ0_FLAHY</name>
<organism evidence="1 3">
    <name type="scientific">Flavobacterium hydatis</name>
    <name type="common">Cytophaga aquatilis</name>
    <dbReference type="NCBI Taxonomy" id="991"/>
    <lineage>
        <taxon>Bacteria</taxon>
        <taxon>Pseudomonadati</taxon>
        <taxon>Bacteroidota</taxon>
        <taxon>Flavobacteriia</taxon>
        <taxon>Flavobacteriales</taxon>
        <taxon>Flavobacteriaceae</taxon>
        <taxon>Flavobacterium</taxon>
    </lineage>
</organism>
<dbReference type="Proteomes" id="UP000028712">
    <property type="component" value="Unassembled WGS sequence"/>
</dbReference>
<gene>
    <name evidence="2" type="ORF">B0A62_18815</name>
    <name evidence="1" type="ORF">IW20_06745</name>
</gene>
<evidence type="ECO:0008006" key="5">
    <source>
        <dbReference type="Google" id="ProtNLM"/>
    </source>
</evidence>
<comment type="caution">
    <text evidence="1">The sequence shown here is derived from an EMBL/GenBank/DDBJ whole genome shotgun (WGS) entry which is preliminary data.</text>
</comment>
<reference evidence="2 4" key="2">
    <citation type="submission" date="2016-11" db="EMBL/GenBank/DDBJ databases">
        <title>Whole genomes of Flavobacteriaceae.</title>
        <authorList>
            <person name="Stine C."/>
            <person name="Li C."/>
            <person name="Tadesse D."/>
        </authorList>
    </citation>
    <scope>NUCLEOTIDE SEQUENCE [LARGE SCALE GENOMIC DNA]</scope>
    <source>
        <strain evidence="2 4">ATCC 29551</strain>
    </source>
</reference>
<reference evidence="1 3" key="1">
    <citation type="submission" date="2014-07" db="EMBL/GenBank/DDBJ databases">
        <title>Genome of Flavobacterium hydatis DSM 2063.</title>
        <authorList>
            <person name="Pipes S.E."/>
            <person name="Stropko S.J."/>
            <person name="Newman J.D."/>
        </authorList>
    </citation>
    <scope>NUCLEOTIDE SEQUENCE [LARGE SCALE GENOMIC DNA]</scope>
    <source>
        <strain evidence="1 3">DSM 2063</strain>
    </source>
</reference>
<protein>
    <recommendedName>
        <fullName evidence="5">ParB/Sulfiredoxin domain-containing protein</fullName>
    </recommendedName>
</protein>
<evidence type="ECO:0000313" key="2">
    <source>
        <dbReference type="EMBL" id="OXA90870.1"/>
    </source>
</evidence>
<dbReference type="OrthoDB" id="7061592at2"/>
<evidence type="ECO:0000313" key="1">
    <source>
        <dbReference type="EMBL" id="KFF17964.1"/>
    </source>
</evidence>
<dbReference type="RefSeq" id="WP_035620125.1">
    <property type="nucleotide sequence ID" value="NZ_JBEWQG010000010.1"/>
</dbReference>
<evidence type="ECO:0000313" key="4">
    <source>
        <dbReference type="Proteomes" id="UP000198424"/>
    </source>
</evidence>
<dbReference type="AlphaFoldDB" id="A0A086AMQ0"/>
<sequence length="173" mass="20219">MELSLEEIEDRFNRIGKKTEKDKKHEEIFQAFELSTHKAVIPLWHTENKDIDLKKQSNDVPEIFCGVGFTILQNIDIEMLFTKIDVGNSEMFIEKELYNTSLLGEKISEIINHWENNEKLIPPTITINEINSERPLFPTDGKHRINVAHYFGATRIPILVYNQELKKVKEILL</sequence>
<proteinExistence type="predicted"/>
<evidence type="ECO:0000313" key="3">
    <source>
        <dbReference type="Proteomes" id="UP000028712"/>
    </source>
</evidence>
<dbReference type="EMBL" id="MUGY01000027">
    <property type="protein sequence ID" value="OXA90870.1"/>
    <property type="molecule type" value="Genomic_DNA"/>
</dbReference>
<accession>A0A086AMQ0</accession>
<dbReference type="EMBL" id="JPRM01000007">
    <property type="protein sequence ID" value="KFF17964.1"/>
    <property type="molecule type" value="Genomic_DNA"/>
</dbReference>
<keyword evidence="4" id="KW-1185">Reference proteome</keyword>
<dbReference type="Proteomes" id="UP000198424">
    <property type="component" value="Unassembled WGS sequence"/>
</dbReference>